<evidence type="ECO:0000259" key="3">
    <source>
        <dbReference type="PROSITE" id="PS51462"/>
    </source>
</evidence>
<dbReference type="GO" id="GO:0016787">
    <property type="term" value="F:hydrolase activity"/>
    <property type="evidence" value="ECO:0007669"/>
    <property type="project" value="UniProtKB-KW"/>
</dbReference>
<dbReference type="EMBL" id="BJXB01000016">
    <property type="protein sequence ID" value="GEM47866.1"/>
    <property type="molecule type" value="Genomic_DNA"/>
</dbReference>
<dbReference type="SUPFAM" id="SSF55811">
    <property type="entry name" value="Nudix"/>
    <property type="match status" value="1"/>
</dbReference>
<dbReference type="PANTHER" id="PTHR43046:SF14">
    <property type="entry name" value="MUTT_NUDIX FAMILY PROTEIN"/>
    <property type="match status" value="1"/>
</dbReference>
<reference evidence="4 5" key="1">
    <citation type="submission" date="2019-07" db="EMBL/GenBank/DDBJ databases">
        <title>Whole genome shotgun sequence of Deinococcus cellulosilyticus NBRC 106333.</title>
        <authorList>
            <person name="Hosoyama A."/>
            <person name="Uohara A."/>
            <person name="Ohji S."/>
            <person name="Ichikawa N."/>
        </authorList>
    </citation>
    <scope>NUCLEOTIDE SEQUENCE [LARGE SCALE GENOMIC DNA]</scope>
    <source>
        <strain evidence="4 5">NBRC 106333</strain>
    </source>
</reference>
<sequence>MLVFEGKQSITERIFYRPLGGGLEEGEDPREGLIREFREELGAEIEILEQLPTLENTYKWADQTKHEVAFLYRIRFLDGSIYDQQTLQVNDAPEVAFWKPLADFASGDWLVPEGLTDLLSNEQTDIQTEGPD</sequence>
<comment type="cofactor">
    <cofactor evidence="1">
        <name>Mg(2+)</name>
        <dbReference type="ChEBI" id="CHEBI:18420"/>
    </cofactor>
</comment>
<dbReference type="AlphaFoldDB" id="A0A511N609"/>
<accession>A0A511N609</accession>
<evidence type="ECO:0000313" key="5">
    <source>
        <dbReference type="Proteomes" id="UP000321306"/>
    </source>
</evidence>
<feature type="domain" description="Nudix hydrolase" evidence="3">
    <location>
        <begin position="1"/>
        <end position="123"/>
    </location>
</feature>
<dbReference type="Pfam" id="PF00293">
    <property type="entry name" value="NUDIX"/>
    <property type="match status" value="1"/>
</dbReference>
<dbReference type="InterPro" id="IPR015797">
    <property type="entry name" value="NUDIX_hydrolase-like_dom_sf"/>
</dbReference>
<dbReference type="PANTHER" id="PTHR43046">
    <property type="entry name" value="GDP-MANNOSE MANNOSYL HYDROLASE"/>
    <property type="match status" value="1"/>
</dbReference>
<evidence type="ECO:0000256" key="1">
    <source>
        <dbReference type="ARBA" id="ARBA00001946"/>
    </source>
</evidence>
<organism evidence="4 5">
    <name type="scientific">Deinococcus cellulosilyticus (strain DSM 18568 / NBRC 106333 / KACC 11606 / 5516J-15)</name>
    <dbReference type="NCBI Taxonomy" id="1223518"/>
    <lineage>
        <taxon>Bacteria</taxon>
        <taxon>Thermotogati</taxon>
        <taxon>Deinococcota</taxon>
        <taxon>Deinococci</taxon>
        <taxon>Deinococcales</taxon>
        <taxon>Deinococcaceae</taxon>
        <taxon>Deinococcus</taxon>
    </lineage>
</organism>
<protein>
    <submittedName>
        <fullName evidence="4">NUDIX hydrolase</fullName>
    </submittedName>
</protein>
<evidence type="ECO:0000313" key="4">
    <source>
        <dbReference type="EMBL" id="GEM47866.1"/>
    </source>
</evidence>
<dbReference type="Proteomes" id="UP000321306">
    <property type="component" value="Unassembled WGS sequence"/>
</dbReference>
<keyword evidence="5" id="KW-1185">Reference proteome</keyword>
<dbReference type="InterPro" id="IPR020084">
    <property type="entry name" value="NUDIX_hydrolase_CS"/>
</dbReference>
<proteinExistence type="predicted"/>
<gene>
    <name evidence="4" type="ORF">DC3_35010</name>
</gene>
<evidence type="ECO:0000256" key="2">
    <source>
        <dbReference type="ARBA" id="ARBA00022801"/>
    </source>
</evidence>
<name>A0A511N609_DEIC1</name>
<comment type="caution">
    <text evidence="4">The sequence shown here is derived from an EMBL/GenBank/DDBJ whole genome shotgun (WGS) entry which is preliminary data.</text>
</comment>
<keyword evidence="2 4" id="KW-0378">Hydrolase</keyword>
<dbReference type="PROSITE" id="PS00893">
    <property type="entry name" value="NUDIX_BOX"/>
    <property type="match status" value="1"/>
</dbReference>
<dbReference type="PROSITE" id="PS51462">
    <property type="entry name" value="NUDIX"/>
    <property type="match status" value="1"/>
</dbReference>
<dbReference type="Gene3D" id="3.90.79.10">
    <property type="entry name" value="Nucleoside Triphosphate Pyrophosphohydrolase"/>
    <property type="match status" value="1"/>
</dbReference>
<dbReference type="InterPro" id="IPR000086">
    <property type="entry name" value="NUDIX_hydrolase_dom"/>
</dbReference>